<dbReference type="RefSeq" id="WP_377262131.1">
    <property type="nucleotide sequence ID" value="NZ_JBHLUH010000092.1"/>
</dbReference>
<name>A0ABV6MH60_9ACTN</name>
<dbReference type="InterPro" id="IPR045990">
    <property type="entry name" value="DUF5946"/>
</dbReference>
<organism evidence="1 2">
    <name type="scientific">Phytohabitans kaempferiae</name>
    <dbReference type="NCBI Taxonomy" id="1620943"/>
    <lineage>
        <taxon>Bacteria</taxon>
        <taxon>Bacillati</taxon>
        <taxon>Actinomycetota</taxon>
        <taxon>Actinomycetes</taxon>
        <taxon>Micromonosporales</taxon>
        <taxon>Micromonosporaceae</taxon>
    </lineage>
</organism>
<sequence length="174" mass="19281">MREVGTDWATCPGCGLQLPSVNWASDGRLQNSPECWQLYTELVGATMSQAGRAAAVQQLSIDAYGAQHAGPGVAPITTVFSLLGLFLAIERGVPGYEVRDAHQRLAALDLRWPELTRPARTGEVTVFDVALADNPDEHVRLAHEWARSVWQDWEYCHPAIVELTERHLPDLARR</sequence>
<gene>
    <name evidence="1" type="ORF">ACFFIA_40625</name>
</gene>
<reference evidence="1 2" key="1">
    <citation type="submission" date="2024-09" db="EMBL/GenBank/DDBJ databases">
        <authorList>
            <person name="Sun Q."/>
            <person name="Mori K."/>
        </authorList>
    </citation>
    <scope>NUCLEOTIDE SEQUENCE [LARGE SCALE GENOMIC DNA]</scope>
    <source>
        <strain evidence="1 2">TBRC 3947</strain>
    </source>
</reference>
<comment type="caution">
    <text evidence="1">The sequence shown here is derived from an EMBL/GenBank/DDBJ whole genome shotgun (WGS) entry which is preliminary data.</text>
</comment>
<accession>A0ABV6MH60</accession>
<dbReference type="EMBL" id="JBHLUH010000092">
    <property type="protein sequence ID" value="MFC0533926.1"/>
    <property type="molecule type" value="Genomic_DNA"/>
</dbReference>
<dbReference type="Proteomes" id="UP001589867">
    <property type="component" value="Unassembled WGS sequence"/>
</dbReference>
<proteinExistence type="predicted"/>
<keyword evidence="2" id="KW-1185">Reference proteome</keyword>
<dbReference type="Pfam" id="PF19371">
    <property type="entry name" value="DUF5946"/>
    <property type="match status" value="1"/>
</dbReference>
<evidence type="ECO:0000313" key="1">
    <source>
        <dbReference type="EMBL" id="MFC0533926.1"/>
    </source>
</evidence>
<protein>
    <submittedName>
        <fullName evidence="1">DUF5946 family protein</fullName>
    </submittedName>
</protein>
<evidence type="ECO:0000313" key="2">
    <source>
        <dbReference type="Proteomes" id="UP001589867"/>
    </source>
</evidence>